<dbReference type="EMBL" id="AQRA01000001">
    <property type="protein sequence ID" value="EZH75889.1"/>
    <property type="molecule type" value="Genomic_DNA"/>
</dbReference>
<sequence length="307" mass="36152">MTALSSGQDVSEKRISELIDKLSWESVTIDCNYILVLTQSDSISNELVEIGEPTKEKLLKALKNPEKSVAIHVILTRIFDDKKRKINGIGTKYIYKNCKESIGWHHVYNGITWEWTSEKGQDITQEQIDLAYNYWDKKLILKEKVKMPNSERIFERLTKEDNIKYPCIDNKNYENNSENIKFTDLKKVIGLRVDNKNLEMLMQRLGNDTINSYHNDSYFIENSPDGIEFKFASNDSLIRIFLTKDYKGTLWNNISFKYKKRKIERKLPKPDERKSGGGKQERFWYREPNLEIFFNSDETIKYIMIGL</sequence>
<name>A0A023C0Z9_9FLAO</name>
<reference evidence="1 2" key="1">
    <citation type="submission" date="2014-04" db="EMBL/GenBank/DDBJ databases">
        <title>Aquimarina sp. 22II-S11-z7 Genome Sequencing.</title>
        <authorList>
            <person name="Lai Q."/>
        </authorList>
    </citation>
    <scope>NUCLEOTIDE SEQUENCE [LARGE SCALE GENOMIC DNA]</scope>
    <source>
        <strain evidence="1 2">22II-S11-z7</strain>
    </source>
</reference>
<organism evidence="1 2">
    <name type="scientific">Aquimarina atlantica</name>
    <dbReference type="NCBI Taxonomy" id="1317122"/>
    <lineage>
        <taxon>Bacteria</taxon>
        <taxon>Pseudomonadati</taxon>
        <taxon>Bacteroidota</taxon>
        <taxon>Flavobacteriia</taxon>
        <taxon>Flavobacteriales</taxon>
        <taxon>Flavobacteriaceae</taxon>
        <taxon>Aquimarina</taxon>
    </lineage>
</organism>
<protein>
    <submittedName>
        <fullName evidence="1">Uncharacterized protein</fullName>
    </submittedName>
</protein>
<accession>A0A023C0Z9</accession>
<dbReference type="AlphaFoldDB" id="A0A023C0Z9"/>
<proteinExistence type="predicted"/>
<comment type="caution">
    <text evidence="1">The sequence shown here is derived from an EMBL/GenBank/DDBJ whole genome shotgun (WGS) entry which is preliminary data.</text>
</comment>
<evidence type="ECO:0000313" key="1">
    <source>
        <dbReference type="EMBL" id="EZH75889.1"/>
    </source>
</evidence>
<dbReference type="STRING" id="1317122.ATO12_03605"/>
<keyword evidence="2" id="KW-1185">Reference proteome</keyword>
<gene>
    <name evidence="1" type="ORF">ATO12_03605</name>
</gene>
<evidence type="ECO:0000313" key="2">
    <source>
        <dbReference type="Proteomes" id="UP000023541"/>
    </source>
</evidence>
<dbReference type="Proteomes" id="UP000023541">
    <property type="component" value="Unassembled WGS sequence"/>
</dbReference>